<dbReference type="InterPro" id="IPR011545">
    <property type="entry name" value="DEAD/DEAH_box_helicase_dom"/>
</dbReference>
<keyword evidence="4" id="KW-0067">ATP-binding</keyword>
<reference evidence="6 7" key="1">
    <citation type="submission" date="2018-09" db="EMBL/GenBank/DDBJ databases">
        <title>Genomic Encyclopedia of Archaeal and Bacterial Type Strains, Phase II (KMG-II): from individual species to whole genera.</title>
        <authorList>
            <person name="Goeker M."/>
        </authorList>
    </citation>
    <scope>NUCLEOTIDE SEQUENCE [LARGE SCALE GENOMIC DNA]</scope>
    <source>
        <strain evidence="6 7">DSM 27148</strain>
    </source>
</reference>
<dbReference type="RefSeq" id="WP_120271453.1">
    <property type="nucleotide sequence ID" value="NZ_RAPN01000001.1"/>
</dbReference>
<evidence type="ECO:0000256" key="4">
    <source>
        <dbReference type="ARBA" id="ARBA00022840"/>
    </source>
</evidence>
<dbReference type="GO" id="GO:0005524">
    <property type="term" value="F:ATP binding"/>
    <property type="evidence" value="ECO:0007669"/>
    <property type="project" value="UniProtKB-KW"/>
</dbReference>
<dbReference type="SUPFAM" id="SSF52540">
    <property type="entry name" value="P-loop containing nucleoside triphosphate hydrolases"/>
    <property type="match status" value="1"/>
</dbReference>
<evidence type="ECO:0000259" key="5">
    <source>
        <dbReference type="PROSITE" id="PS51192"/>
    </source>
</evidence>
<dbReference type="Gene3D" id="3.40.50.300">
    <property type="entry name" value="P-loop containing nucleotide triphosphate hydrolases"/>
    <property type="match status" value="1"/>
</dbReference>
<organism evidence="6 7">
    <name type="scientific">Mangrovibacterium diazotrophicum</name>
    <dbReference type="NCBI Taxonomy" id="1261403"/>
    <lineage>
        <taxon>Bacteria</taxon>
        <taxon>Pseudomonadati</taxon>
        <taxon>Bacteroidota</taxon>
        <taxon>Bacteroidia</taxon>
        <taxon>Marinilabiliales</taxon>
        <taxon>Prolixibacteraceae</taxon>
        <taxon>Mangrovibacterium</taxon>
    </lineage>
</organism>
<dbReference type="Proteomes" id="UP000283387">
    <property type="component" value="Unassembled WGS sequence"/>
</dbReference>
<sequence length="211" mass="23687">MKLKKFIPGLVEMIKESGFDQTPLEVQDLTIPKIMSGADLIVNAPAGSGKTTALVISVIQQLKSAFEEAPRAVIVVPTKEKAFELEEQFQKFGKKTDLRTFVVFDKGILQYQKDMIYEGLDILIGTPLRIDELLSATGIPTVKLKILAFDDAEQILTPRYQSIVYRLAYGLPKVQKVLLANEWTNRFDELEERALTNPIIIDASEEGDEEE</sequence>
<evidence type="ECO:0000256" key="2">
    <source>
        <dbReference type="ARBA" id="ARBA00022801"/>
    </source>
</evidence>
<dbReference type="PANTHER" id="PTHR47959">
    <property type="entry name" value="ATP-DEPENDENT RNA HELICASE RHLE-RELATED"/>
    <property type="match status" value="1"/>
</dbReference>
<dbReference type="AlphaFoldDB" id="A0A419W3J8"/>
<protein>
    <submittedName>
        <fullName evidence="6">RAD3-like DEAD/DEAH box helicase</fullName>
    </submittedName>
</protein>
<keyword evidence="1" id="KW-0547">Nucleotide-binding</keyword>
<dbReference type="OrthoDB" id="1118340at2"/>
<dbReference type="EMBL" id="RAPN01000001">
    <property type="protein sequence ID" value="RKD90014.1"/>
    <property type="molecule type" value="Genomic_DNA"/>
</dbReference>
<dbReference type="Pfam" id="PF00270">
    <property type="entry name" value="DEAD"/>
    <property type="match status" value="1"/>
</dbReference>
<name>A0A419W3J8_9BACT</name>
<dbReference type="SMART" id="SM00487">
    <property type="entry name" value="DEXDc"/>
    <property type="match status" value="1"/>
</dbReference>
<dbReference type="InterPro" id="IPR050079">
    <property type="entry name" value="DEAD_box_RNA_helicase"/>
</dbReference>
<dbReference type="GO" id="GO:0005829">
    <property type="term" value="C:cytosol"/>
    <property type="evidence" value="ECO:0007669"/>
    <property type="project" value="TreeGrafter"/>
</dbReference>
<dbReference type="PANTHER" id="PTHR47959:SF1">
    <property type="entry name" value="ATP-DEPENDENT RNA HELICASE DBPA"/>
    <property type="match status" value="1"/>
</dbReference>
<comment type="caution">
    <text evidence="6">The sequence shown here is derived from an EMBL/GenBank/DDBJ whole genome shotgun (WGS) entry which is preliminary data.</text>
</comment>
<accession>A0A419W3J8</accession>
<proteinExistence type="predicted"/>
<evidence type="ECO:0000256" key="3">
    <source>
        <dbReference type="ARBA" id="ARBA00022806"/>
    </source>
</evidence>
<dbReference type="GO" id="GO:0016787">
    <property type="term" value="F:hydrolase activity"/>
    <property type="evidence" value="ECO:0007669"/>
    <property type="project" value="UniProtKB-KW"/>
</dbReference>
<dbReference type="InterPro" id="IPR014001">
    <property type="entry name" value="Helicase_ATP-bd"/>
</dbReference>
<dbReference type="GO" id="GO:0003676">
    <property type="term" value="F:nucleic acid binding"/>
    <property type="evidence" value="ECO:0007669"/>
    <property type="project" value="InterPro"/>
</dbReference>
<gene>
    <name evidence="6" type="ORF">BC643_0350</name>
</gene>
<feature type="domain" description="Helicase ATP-binding" evidence="5">
    <location>
        <begin position="31"/>
        <end position="201"/>
    </location>
</feature>
<keyword evidence="7" id="KW-1185">Reference proteome</keyword>
<dbReference type="InterPro" id="IPR027417">
    <property type="entry name" value="P-loop_NTPase"/>
</dbReference>
<keyword evidence="3 6" id="KW-0347">Helicase</keyword>
<evidence type="ECO:0000313" key="6">
    <source>
        <dbReference type="EMBL" id="RKD90014.1"/>
    </source>
</evidence>
<keyword evidence="2" id="KW-0378">Hydrolase</keyword>
<dbReference type="PROSITE" id="PS51192">
    <property type="entry name" value="HELICASE_ATP_BIND_1"/>
    <property type="match status" value="1"/>
</dbReference>
<dbReference type="GO" id="GO:0003724">
    <property type="term" value="F:RNA helicase activity"/>
    <property type="evidence" value="ECO:0007669"/>
    <property type="project" value="TreeGrafter"/>
</dbReference>
<evidence type="ECO:0000313" key="7">
    <source>
        <dbReference type="Proteomes" id="UP000283387"/>
    </source>
</evidence>
<evidence type="ECO:0000256" key="1">
    <source>
        <dbReference type="ARBA" id="ARBA00022741"/>
    </source>
</evidence>